<proteinExistence type="predicted"/>
<protein>
    <recommendedName>
        <fullName evidence="4">Outer membrane protein beta-barrel domain-containing protein</fullName>
    </recommendedName>
</protein>
<accession>A0A2S9IWS1</accession>
<evidence type="ECO:0008006" key="4">
    <source>
        <dbReference type="Google" id="ProtNLM"/>
    </source>
</evidence>
<feature type="chain" id="PRO_5015499285" description="Outer membrane protein beta-barrel domain-containing protein" evidence="1">
    <location>
        <begin position="28"/>
        <end position="209"/>
    </location>
</feature>
<feature type="signal peptide" evidence="1">
    <location>
        <begin position="1"/>
        <end position="27"/>
    </location>
</feature>
<evidence type="ECO:0000313" key="2">
    <source>
        <dbReference type="EMBL" id="PRD44971.1"/>
    </source>
</evidence>
<keyword evidence="3" id="KW-1185">Reference proteome</keyword>
<gene>
    <name evidence="2" type="ORF">C5745_18895</name>
</gene>
<organism evidence="2 3">
    <name type="scientific">Sphingobacterium haloxyli</name>
    <dbReference type="NCBI Taxonomy" id="2100533"/>
    <lineage>
        <taxon>Bacteria</taxon>
        <taxon>Pseudomonadati</taxon>
        <taxon>Bacteroidota</taxon>
        <taxon>Sphingobacteriia</taxon>
        <taxon>Sphingobacteriales</taxon>
        <taxon>Sphingobacteriaceae</taxon>
        <taxon>Sphingobacterium</taxon>
    </lineage>
</organism>
<dbReference type="EMBL" id="PVBQ01000024">
    <property type="protein sequence ID" value="PRD44971.1"/>
    <property type="molecule type" value="Genomic_DNA"/>
</dbReference>
<comment type="caution">
    <text evidence="2">The sequence shown here is derived from an EMBL/GenBank/DDBJ whole genome shotgun (WGS) entry which is preliminary data.</text>
</comment>
<dbReference type="Proteomes" id="UP000239711">
    <property type="component" value="Unassembled WGS sequence"/>
</dbReference>
<keyword evidence="1" id="KW-0732">Signal</keyword>
<sequence length="209" mass="23396">MQNGLKFMNIKPILITFLLMSTSMAFSQIYPEKTTQQVAIGPYIGYESSAEAVVYGLEGLYEFRPFRRWGFIASATYDHSPYTSFERQSPGVLDFEKKRLGIPESAGNIKLKQGRLALAGGARFYIKRFFIAGGIGWTTTNFTWNDQETGDTASDDVQRFYRHYGVGYQLPLKSRQQLEFFFNAATGGVPVANGTSKVVAGVRYGLTSR</sequence>
<dbReference type="SUPFAM" id="SSF56935">
    <property type="entry name" value="Porins"/>
    <property type="match status" value="1"/>
</dbReference>
<evidence type="ECO:0000256" key="1">
    <source>
        <dbReference type="SAM" id="SignalP"/>
    </source>
</evidence>
<evidence type="ECO:0000313" key="3">
    <source>
        <dbReference type="Proteomes" id="UP000239711"/>
    </source>
</evidence>
<reference evidence="2 3" key="1">
    <citation type="submission" date="2018-02" db="EMBL/GenBank/DDBJ databases">
        <title>The draft genome of Sphingobacterium sp. 5JN-11.</title>
        <authorList>
            <person name="Liu L."/>
            <person name="Li L."/>
            <person name="Liang L."/>
            <person name="Zhang X."/>
            <person name="Wang T."/>
        </authorList>
    </citation>
    <scope>NUCLEOTIDE SEQUENCE [LARGE SCALE GENOMIC DNA]</scope>
    <source>
        <strain evidence="2 3">5JN-11</strain>
    </source>
</reference>
<name>A0A2S9IWS1_9SPHI</name>
<dbReference type="AlphaFoldDB" id="A0A2S9IWS1"/>